<keyword evidence="9 19" id="KW-0418">Kinase</keyword>
<evidence type="ECO:0000256" key="11">
    <source>
        <dbReference type="ARBA" id="ARBA00022842"/>
    </source>
</evidence>
<evidence type="ECO:0000256" key="5">
    <source>
        <dbReference type="ARBA" id="ARBA00022692"/>
    </source>
</evidence>
<dbReference type="EnsemblMetazoa" id="SMAR013140-RA">
    <property type="protein sequence ID" value="SMAR013140-PA"/>
    <property type="gene ID" value="SMAR013140"/>
</dbReference>
<dbReference type="SUPFAM" id="SSF57302">
    <property type="entry name" value="Snake toxin-like"/>
    <property type="match status" value="1"/>
</dbReference>
<dbReference type="PANTHER" id="PTHR23255:SF71">
    <property type="entry name" value="RECEPTOR PROTEIN SERINE_THREONINE KINASE"/>
    <property type="match status" value="1"/>
</dbReference>
<evidence type="ECO:0000256" key="7">
    <source>
        <dbReference type="ARBA" id="ARBA00022729"/>
    </source>
</evidence>
<dbReference type="EMBL" id="JH432215">
    <property type="status" value="NOT_ANNOTATED_CDS"/>
    <property type="molecule type" value="Genomic_DNA"/>
</dbReference>
<dbReference type="PROSITE" id="PS00108">
    <property type="entry name" value="PROTEIN_KINASE_ST"/>
    <property type="match status" value="1"/>
</dbReference>
<dbReference type="CDD" id="cd14143">
    <property type="entry name" value="STKc_TGFbR1_ACVR1b_ACVR1c"/>
    <property type="match status" value="1"/>
</dbReference>
<dbReference type="InterPro" id="IPR017441">
    <property type="entry name" value="Protein_kinase_ATP_BS"/>
</dbReference>
<dbReference type="GO" id="GO:0004675">
    <property type="term" value="F:transmembrane receptor protein serine/threonine kinase activity"/>
    <property type="evidence" value="ECO:0007669"/>
    <property type="project" value="UniProtKB-EC"/>
</dbReference>
<dbReference type="Gene3D" id="1.10.510.10">
    <property type="entry name" value="Transferase(Phosphotransferase) domain 1"/>
    <property type="match status" value="1"/>
</dbReference>
<sequence>MARFFHSLLLFLFCTIGPSLGLLCHCDICTDTNNTCETDGLCFTSTNLIEHGLIKHSYRCFPKSKLFPPENPLWCLNTDVANSIFVIQCCKEQDFCNKNLSPTFATPTTVPVPESQGDQGHQFTTVQLVLIIASPICIFCLVFMFTVTLWQQRRKIMQYHRELDQSADGADHQMLTAGHTLRDMIEMTTSGSGSGLPLLVQRSIARQIQLVEIIGKGRFGEVWRGRWRGENVAVKIFSSREERSWFREAEIYQTIMLRHENILGFIAADNKDNGTWTQLWLITDYHENGSLFDFLNRSTVDTAGMCKMALSIANGLSHLHMEIVGTQGKPAIAHRDLKAKNILVKGNCTCAIADLGLAVRHDAATDTVDIPPNNRVGTKRYMAPEVLDETININHFDSFKRADVYALGLVFWEIARRCNVGGIYEDYQLPYYDVVPSDPTIEEMRKIVCLDRQRPSIPNRWQSCEALRVTSKVMKECWYHNAAARLTSLRIKKTIANLGASEDLKF</sequence>
<keyword evidence="19" id="KW-0464">Manganese</keyword>
<dbReference type="GO" id="GO:0006950">
    <property type="term" value="P:response to stress"/>
    <property type="evidence" value="ECO:0007669"/>
    <property type="project" value="UniProtKB-ARBA"/>
</dbReference>
<keyword evidence="3 19" id="KW-0723">Serine/threonine-protein kinase</keyword>
<evidence type="ECO:0000256" key="3">
    <source>
        <dbReference type="ARBA" id="ARBA00022527"/>
    </source>
</evidence>
<dbReference type="PROSITE" id="PS50011">
    <property type="entry name" value="PROTEIN_KINASE_DOM"/>
    <property type="match status" value="1"/>
</dbReference>
<dbReference type="InterPro" id="IPR000472">
    <property type="entry name" value="Activin_recp"/>
</dbReference>
<proteinExistence type="inferred from homology"/>
<comment type="catalytic activity">
    <reaction evidence="16">
        <text>L-seryl-[receptor-protein] + ATP = O-phospho-L-seryl-[receptor-protein] + ADP + H(+)</text>
        <dbReference type="Rhea" id="RHEA:18673"/>
        <dbReference type="Rhea" id="RHEA-COMP:11022"/>
        <dbReference type="Rhea" id="RHEA-COMP:11023"/>
        <dbReference type="ChEBI" id="CHEBI:15378"/>
        <dbReference type="ChEBI" id="CHEBI:29999"/>
        <dbReference type="ChEBI" id="CHEBI:30616"/>
        <dbReference type="ChEBI" id="CHEBI:83421"/>
        <dbReference type="ChEBI" id="CHEBI:456216"/>
        <dbReference type="EC" id="2.7.11.30"/>
    </reaction>
</comment>
<dbReference type="SMART" id="SM00220">
    <property type="entry name" value="S_TKc"/>
    <property type="match status" value="1"/>
</dbReference>
<reference evidence="24" key="1">
    <citation type="submission" date="2011-05" db="EMBL/GenBank/DDBJ databases">
        <authorList>
            <person name="Richards S.R."/>
            <person name="Qu J."/>
            <person name="Jiang H."/>
            <person name="Jhangiani S.N."/>
            <person name="Agravi P."/>
            <person name="Goodspeed R."/>
            <person name="Gross S."/>
            <person name="Mandapat C."/>
            <person name="Jackson L."/>
            <person name="Mathew T."/>
            <person name="Pu L."/>
            <person name="Thornton R."/>
            <person name="Saada N."/>
            <person name="Wilczek-Boney K.B."/>
            <person name="Lee S."/>
            <person name="Kovar C."/>
            <person name="Wu Y."/>
            <person name="Scherer S.E."/>
            <person name="Worley K.C."/>
            <person name="Muzny D.M."/>
            <person name="Gibbs R."/>
        </authorList>
    </citation>
    <scope>NUCLEOTIDE SEQUENCE</scope>
    <source>
        <strain evidence="24">Brora</strain>
    </source>
</reference>
<dbReference type="CDD" id="cd23598">
    <property type="entry name" value="TFP_LU_ECD_Babo"/>
    <property type="match status" value="1"/>
</dbReference>
<comment type="cofactor">
    <cofactor evidence="19">
        <name>Mg(2+)</name>
        <dbReference type="ChEBI" id="CHEBI:18420"/>
    </cofactor>
    <cofactor evidence="19">
        <name>Mn(2+)</name>
        <dbReference type="ChEBI" id="CHEBI:29035"/>
    </cofactor>
</comment>
<keyword evidence="8 18" id="KW-0547">Nucleotide-binding</keyword>
<evidence type="ECO:0000256" key="15">
    <source>
        <dbReference type="ARBA" id="ARBA00025739"/>
    </source>
</evidence>
<evidence type="ECO:0000256" key="14">
    <source>
        <dbReference type="ARBA" id="ARBA00023170"/>
    </source>
</evidence>
<dbReference type="InterPro" id="IPR011009">
    <property type="entry name" value="Kinase-like_dom_sf"/>
</dbReference>
<keyword evidence="4 19" id="KW-0808">Transferase</keyword>
<feature type="domain" description="GS" evidence="22">
    <location>
        <begin position="179"/>
        <end position="207"/>
    </location>
</feature>
<dbReference type="InterPro" id="IPR003605">
    <property type="entry name" value="GS_dom"/>
</dbReference>
<dbReference type="Gene3D" id="2.10.60.10">
    <property type="entry name" value="CD59"/>
    <property type="match status" value="1"/>
</dbReference>
<keyword evidence="5 19" id="KW-0812">Transmembrane</keyword>
<dbReference type="Gene3D" id="3.30.200.20">
    <property type="entry name" value="Phosphorylase Kinase, domain 1"/>
    <property type="match status" value="1"/>
</dbReference>
<dbReference type="PROSITE" id="PS51256">
    <property type="entry name" value="GS"/>
    <property type="match status" value="1"/>
</dbReference>
<dbReference type="OMA" id="RDMIEMT"/>
<keyword evidence="11 19" id="KW-0460">Magnesium</keyword>
<dbReference type="InterPro" id="IPR000333">
    <property type="entry name" value="TGFB_receptor"/>
</dbReference>
<feature type="domain" description="Protein kinase" evidence="21">
    <location>
        <begin position="208"/>
        <end position="498"/>
    </location>
</feature>
<evidence type="ECO:0000256" key="19">
    <source>
        <dbReference type="RuleBase" id="RU361271"/>
    </source>
</evidence>
<evidence type="ECO:0000256" key="4">
    <source>
        <dbReference type="ARBA" id="ARBA00022679"/>
    </source>
</evidence>
<feature type="transmembrane region" description="Helical" evidence="19">
    <location>
        <begin position="128"/>
        <end position="150"/>
    </location>
</feature>
<evidence type="ECO:0000256" key="20">
    <source>
        <dbReference type="SAM" id="SignalP"/>
    </source>
</evidence>
<dbReference type="InterPro" id="IPR008271">
    <property type="entry name" value="Ser/Thr_kinase_AS"/>
</dbReference>
<dbReference type="HOGENOM" id="CLU_000288_8_1_1"/>
<dbReference type="GO" id="GO:0046872">
    <property type="term" value="F:metal ion binding"/>
    <property type="evidence" value="ECO:0007669"/>
    <property type="project" value="UniProtKB-KW"/>
</dbReference>
<dbReference type="GO" id="GO:0043235">
    <property type="term" value="C:receptor complex"/>
    <property type="evidence" value="ECO:0007669"/>
    <property type="project" value="TreeGrafter"/>
</dbReference>
<evidence type="ECO:0000256" key="10">
    <source>
        <dbReference type="ARBA" id="ARBA00022840"/>
    </source>
</evidence>
<comment type="catalytic activity">
    <reaction evidence="17 19">
        <text>L-threonyl-[receptor-protein] + ATP = O-phospho-L-threonyl-[receptor-protein] + ADP + H(+)</text>
        <dbReference type="Rhea" id="RHEA:44880"/>
        <dbReference type="Rhea" id="RHEA-COMP:11024"/>
        <dbReference type="Rhea" id="RHEA-COMP:11025"/>
        <dbReference type="ChEBI" id="CHEBI:15378"/>
        <dbReference type="ChEBI" id="CHEBI:30013"/>
        <dbReference type="ChEBI" id="CHEBI:30616"/>
        <dbReference type="ChEBI" id="CHEBI:61977"/>
        <dbReference type="ChEBI" id="CHEBI:456216"/>
        <dbReference type="EC" id="2.7.11.30"/>
    </reaction>
</comment>
<comment type="similarity">
    <text evidence="15">Belongs to the scoloptoxin-05 family.</text>
</comment>
<dbReference type="PANTHER" id="PTHR23255">
    <property type="entry name" value="TRANSFORMING GROWTH FACTOR-BETA RECEPTOR TYPE I AND II"/>
    <property type="match status" value="1"/>
</dbReference>
<evidence type="ECO:0000256" key="16">
    <source>
        <dbReference type="ARBA" id="ARBA00047681"/>
    </source>
</evidence>
<dbReference type="FunFam" id="3.30.200.20:FF:000023">
    <property type="entry name" value="Receptor protein serine/threonine kinase"/>
    <property type="match status" value="1"/>
</dbReference>
<dbReference type="Proteomes" id="UP000014500">
    <property type="component" value="Unassembled WGS sequence"/>
</dbReference>
<dbReference type="GO" id="GO:0071363">
    <property type="term" value="P:cellular response to growth factor stimulus"/>
    <property type="evidence" value="ECO:0007669"/>
    <property type="project" value="TreeGrafter"/>
</dbReference>
<dbReference type="PRINTS" id="PR00653">
    <property type="entry name" value="ACTIVIN2R"/>
</dbReference>
<comment type="subcellular location">
    <subcellularLocation>
        <location evidence="1 19">Membrane</location>
        <topology evidence="1 19">Single-pass type I membrane protein</topology>
    </subcellularLocation>
</comment>
<feature type="signal peptide" evidence="20">
    <location>
        <begin position="1"/>
        <end position="21"/>
    </location>
</feature>
<evidence type="ECO:0000256" key="13">
    <source>
        <dbReference type="ARBA" id="ARBA00023136"/>
    </source>
</evidence>
<dbReference type="eggNOG" id="KOG2052">
    <property type="taxonomic scope" value="Eukaryota"/>
</dbReference>
<evidence type="ECO:0000259" key="22">
    <source>
        <dbReference type="PROSITE" id="PS51256"/>
    </source>
</evidence>
<evidence type="ECO:0000256" key="12">
    <source>
        <dbReference type="ARBA" id="ARBA00022989"/>
    </source>
</evidence>
<dbReference type="Pfam" id="PF01064">
    <property type="entry name" value="Activin_recp"/>
    <property type="match status" value="1"/>
</dbReference>
<keyword evidence="14 19" id="KW-0675">Receptor</keyword>
<dbReference type="STRING" id="126957.T1JH11"/>
<dbReference type="InterPro" id="IPR000719">
    <property type="entry name" value="Prot_kinase_dom"/>
</dbReference>
<dbReference type="SMART" id="SM00467">
    <property type="entry name" value="GS"/>
    <property type="match status" value="1"/>
</dbReference>
<accession>T1JH11</accession>
<keyword evidence="7 20" id="KW-0732">Signal</keyword>
<dbReference type="PROSITE" id="PS00107">
    <property type="entry name" value="PROTEIN_KINASE_ATP"/>
    <property type="match status" value="1"/>
</dbReference>
<dbReference type="AlphaFoldDB" id="T1JH11"/>
<evidence type="ECO:0000256" key="6">
    <source>
        <dbReference type="ARBA" id="ARBA00022723"/>
    </source>
</evidence>
<evidence type="ECO:0000256" key="1">
    <source>
        <dbReference type="ARBA" id="ARBA00004479"/>
    </source>
</evidence>
<evidence type="ECO:0000256" key="9">
    <source>
        <dbReference type="ARBA" id="ARBA00022777"/>
    </source>
</evidence>
<dbReference type="PhylomeDB" id="T1JH11"/>
<evidence type="ECO:0000256" key="17">
    <source>
        <dbReference type="ARBA" id="ARBA00048773"/>
    </source>
</evidence>
<comment type="similarity">
    <text evidence="2 19">Belongs to the protein kinase superfamily. TKL Ser/Thr protein kinase family. TGFB receptor subfamily.</text>
</comment>
<evidence type="ECO:0000256" key="18">
    <source>
        <dbReference type="PROSITE-ProRule" id="PRU10141"/>
    </source>
</evidence>
<dbReference type="Pfam" id="PF08515">
    <property type="entry name" value="TGF_beta_GS"/>
    <property type="match status" value="1"/>
</dbReference>
<keyword evidence="24" id="KW-1185">Reference proteome</keyword>
<name>T1JH11_STRMM</name>
<dbReference type="FunFam" id="1.10.510.10:FF:000045">
    <property type="entry name" value="Receptor protein serine/threonine kinase"/>
    <property type="match status" value="1"/>
</dbReference>
<dbReference type="SUPFAM" id="SSF56112">
    <property type="entry name" value="Protein kinase-like (PK-like)"/>
    <property type="match status" value="1"/>
</dbReference>
<evidence type="ECO:0000259" key="21">
    <source>
        <dbReference type="PROSITE" id="PS50011"/>
    </source>
</evidence>
<protein>
    <recommendedName>
        <fullName evidence="19">Serine/threonine-protein kinase receptor</fullName>
        <ecNumber evidence="19">2.7.11.30</ecNumber>
    </recommendedName>
</protein>
<feature type="chain" id="PRO_5004580315" description="Serine/threonine-protein kinase receptor" evidence="20">
    <location>
        <begin position="22"/>
        <end position="506"/>
    </location>
</feature>
<evidence type="ECO:0000313" key="24">
    <source>
        <dbReference type="Proteomes" id="UP000014500"/>
    </source>
</evidence>
<dbReference type="EC" id="2.7.11.30" evidence="19"/>
<keyword evidence="10 18" id="KW-0067">ATP-binding</keyword>
<dbReference type="InterPro" id="IPR001245">
    <property type="entry name" value="Ser-Thr/Tyr_kinase_cat_dom"/>
</dbReference>
<evidence type="ECO:0000256" key="8">
    <source>
        <dbReference type="ARBA" id="ARBA00022741"/>
    </source>
</evidence>
<evidence type="ECO:0000313" key="23">
    <source>
        <dbReference type="EnsemblMetazoa" id="SMAR013140-PA"/>
    </source>
</evidence>
<dbReference type="InterPro" id="IPR045860">
    <property type="entry name" value="Snake_toxin-like_sf"/>
</dbReference>
<organism evidence="23 24">
    <name type="scientific">Strigamia maritima</name>
    <name type="common">European centipede</name>
    <name type="synonym">Geophilus maritimus</name>
    <dbReference type="NCBI Taxonomy" id="126957"/>
    <lineage>
        <taxon>Eukaryota</taxon>
        <taxon>Metazoa</taxon>
        <taxon>Ecdysozoa</taxon>
        <taxon>Arthropoda</taxon>
        <taxon>Myriapoda</taxon>
        <taxon>Chilopoda</taxon>
        <taxon>Pleurostigmophora</taxon>
        <taxon>Geophilomorpha</taxon>
        <taxon>Linotaeniidae</taxon>
        <taxon>Strigamia</taxon>
    </lineage>
</organism>
<evidence type="ECO:0000256" key="2">
    <source>
        <dbReference type="ARBA" id="ARBA00009605"/>
    </source>
</evidence>
<dbReference type="Pfam" id="PF07714">
    <property type="entry name" value="PK_Tyr_Ser-Thr"/>
    <property type="match status" value="1"/>
</dbReference>
<keyword evidence="12 19" id="KW-1133">Transmembrane helix</keyword>
<keyword evidence="6 19" id="KW-0479">Metal-binding</keyword>
<reference evidence="23" key="2">
    <citation type="submission" date="2015-02" db="UniProtKB">
        <authorList>
            <consortium name="EnsemblMetazoa"/>
        </authorList>
    </citation>
    <scope>IDENTIFICATION</scope>
</reference>
<dbReference type="GO" id="GO:0005524">
    <property type="term" value="F:ATP binding"/>
    <property type="evidence" value="ECO:0007669"/>
    <property type="project" value="UniProtKB-UniRule"/>
</dbReference>
<feature type="binding site" evidence="18">
    <location>
        <position position="235"/>
    </location>
    <ligand>
        <name>ATP</name>
        <dbReference type="ChEBI" id="CHEBI:30616"/>
    </ligand>
</feature>
<dbReference type="GO" id="GO:0005886">
    <property type="term" value="C:plasma membrane"/>
    <property type="evidence" value="ECO:0007669"/>
    <property type="project" value="TreeGrafter"/>
</dbReference>
<keyword evidence="13 19" id="KW-0472">Membrane</keyword>